<dbReference type="EMBL" id="AHMO02000004">
    <property type="protein sequence ID" value="EQA47216.1"/>
    <property type="molecule type" value="Genomic_DNA"/>
</dbReference>
<evidence type="ECO:0000313" key="1">
    <source>
        <dbReference type="EMBL" id="EQA47216.1"/>
    </source>
</evidence>
<comment type="caution">
    <text evidence="1">The sequence shown here is derived from an EMBL/GenBank/DDBJ whole genome shotgun (WGS) entry which is preliminary data.</text>
</comment>
<reference evidence="1" key="1">
    <citation type="submission" date="2013-05" db="EMBL/GenBank/DDBJ databases">
        <authorList>
            <person name="Harkins D.M."/>
            <person name="Durkin A.S."/>
            <person name="Brinkac L.M."/>
            <person name="Haft D.H."/>
            <person name="Selengut J.D."/>
            <person name="Sanka R."/>
            <person name="DePew J."/>
            <person name="Purushe J."/>
            <person name="Hartskeerl R.A."/>
            <person name="Ahmed A."/>
            <person name="van der Linden H."/>
            <person name="Goris M.G.A."/>
            <person name="Vinetz J.M."/>
            <person name="Sutton G.G."/>
            <person name="Nierman W.C."/>
            <person name="Fouts D.E."/>
        </authorList>
    </citation>
    <scope>NUCLEOTIDE SEQUENCE [LARGE SCALE GENOMIC DNA]</scope>
    <source>
        <strain evidence="1">5399</strain>
    </source>
</reference>
<keyword evidence="2" id="KW-1185">Reference proteome</keyword>
<gene>
    <name evidence="1" type="ORF">LEP1GSC050_0669</name>
</gene>
<name>T0FGY7_9LEPT</name>
<protein>
    <submittedName>
        <fullName evidence="1">Uncharacterized protein</fullName>
    </submittedName>
</protein>
<proteinExistence type="predicted"/>
<evidence type="ECO:0000313" key="2">
    <source>
        <dbReference type="Proteomes" id="UP000015454"/>
    </source>
</evidence>
<dbReference type="AlphaFoldDB" id="T0FGY7"/>
<organism evidence="1 2">
    <name type="scientific">Leptospira broomii serovar Hurstbridge str. 5399</name>
    <dbReference type="NCBI Taxonomy" id="1049789"/>
    <lineage>
        <taxon>Bacteria</taxon>
        <taxon>Pseudomonadati</taxon>
        <taxon>Spirochaetota</taxon>
        <taxon>Spirochaetia</taxon>
        <taxon>Leptospirales</taxon>
        <taxon>Leptospiraceae</taxon>
        <taxon>Leptospira</taxon>
    </lineage>
</organism>
<accession>T0FGY7</accession>
<sequence length="110" mass="12269">MEDCLLNRFSDKDQFSGFFIVANRNEKTFSGPVSSISSHRISALIDKDIALKLSSNEFIFGILKGPHIQDTMFSGSILKAREVDLSCCKALSIEISLQYPIYSVGEEWTA</sequence>
<dbReference type="Proteomes" id="UP000015454">
    <property type="component" value="Unassembled WGS sequence"/>
</dbReference>